<gene>
    <name evidence="1" type="ordered locus">Pyrfu_1504</name>
</gene>
<organism evidence="1 2">
    <name type="scientific">Pyrolobus fumarii (strain DSM 11204 / 1A)</name>
    <dbReference type="NCBI Taxonomy" id="694429"/>
    <lineage>
        <taxon>Archaea</taxon>
        <taxon>Thermoproteota</taxon>
        <taxon>Thermoprotei</taxon>
        <taxon>Desulfurococcales</taxon>
        <taxon>Pyrodictiaceae</taxon>
        <taxon>Pyrolobus</taxon>
    </lineage>
</organism>
<accession>G0EHK9</accession>
<dbReference type="KEGG" id="pfm:Pyrfu_1504"/>
<sequence length="148" mass="16162">MLSLKNVVARLEREELGSIIEDVRSVVSRVGAERVYPLAWILYRASSAIENVFGSGIPPSAERISSLEVLLTDLAVEAQVYSLRGVVDERLAREVGELLVDERLVSLLRSCRAGSCNPRGVVRWGLIFKLLAEVLWVAGGSGRDCIPG</sequence>
<reference evidence="1 2" key="1">
    <citation type="journal article" date="2011" name="Stand. Genomic Sci.">
        <title>Complete genome sequence of the hyperthermophilic chemolithoautotroph Pyrolobus fumarii type strain (1A).</title>
        <authorList>
            <person name="Anderson I."/>
            <person name="Goker M."/>
            <person name="Nolan M."/>
            <person name="Lucas S."/>
            <person name="Hammon N."/>
            <person name="Deshpande S."/>
            <person name="Cheng J.F."/>
            <person name="Tapia R."/>
            <person name="Han C."/>
            <person name="Goodwin L."/>
            <person name="Pitluck S."/>
            <person name="Huntemann M."/>
            <person name="Liolios K."/>
            <person name="Ivanova N."/>
            <person name="Pagani I."/>
            <person name="Mavromatis K."/>
            <person name="Ovchinikova G."/>
            <person name="Pati A."/>
            <person name="Chen A."/>
            <person name="Palaniappan K."/>
            <person name="Land M."/>
            <person name="Hauser L."/>
            <person name="Brambilla E.M."/>
            <person name="Huber H."/>
            <person name="Yasawong M."/>
            <person name="Rohde M."/>
            <person name="Spring S."/>
            <person name="Abt B."/>
            <person name="Sikorski J."/>
            <person name="Wirth R."/>
            <person name="Detter J.C."/>
            <person name="Woyke T."/>
            <person name="Bristow J."/>
            <person name="Eisen J.A."/>
            <person name="Markowitz V."/>
            <person name="Hugenholtz P."/>
            <person name="Kyrpides N.C."/>
            <person name="Klenk H.P."/>
            <person name="Lapidus A."/>
        </authorList>
    </citation>
    <scope>NUCLEOTIDE SEQUENCE [LARGE SCALE GENOMIC DNA]</scope>
    <source>
        <strain evidence="2">DSM 11204 / 1A</strain>
    </source>
</reference>
<dbReference type="HOGENOM" id="CLU_1754775_0_0_2"/>
<dbReference type="GeneID" id="11138691"/>
<name>G0EHK9_PYRF1</name>
<dbReference type="Proteomes" id="UP000001037">
    <property type="component" value="Chromosome"/>
</dbReference>
<dbReference type="InParanoid" id="G0EHK9"/>
<dbReference type="AlphaFoldDB" id="G0EHK9"/>
<dbReference type="RefSeq" id="WP_014027039.1">
    <property type="nucleotide sequence ID" value="NC_015931.1"/>
</dbReference>
<dbReference type="STRING" id="694429.Pyrfu_1504"/>
<evidence type="ECO:0000313" key="2">
    <source>
        <dbReference type="Proteomes" id="UP000001037"/>
    </source>
</evidence>
<proteinExistence type="predicted"/>
<evidence type="ECO:0000313" key="1">
    <source>
        <dbReference type="EMBL" id="AEM39362.1"/>
    </source>
</evidence>
<protein>
    <submittedName>
        <fullName evidence="1">Uncharacterized protein</fullName>
    </submittedName>
</protein>
<dbReference type="EMBL" id="CP002838">
    <property type="protein sequence ID" value="AEM39362.1"/>
    <property type="molecule type" value="Genomic_DNA"/>
</dbReference>
<keyword evidence="2" id="KW-1185">Reference proteome</keyword>